<comment type="caution">
    <text evidence="2">The sequence shown here is derived from an EMBL/GenBank/DDBJ whole genome shotgun (WGS) entry which is preliminary data.</text>
</comment>
<accession>A0A6L5YNA9</accession>
<dbReference type="Proteomes" id="UP000474024">
    <property type="component" value="Unassembled WGS sequence"/>
</dbReference>
<dbReference type="RefSeq" id="WP_154427878.1">
    <property type="nucleotide sequence ID" value="NZ_VUNI01000001.1"/>
</dbReference>
<evidence type="ECO:0000259" key="1">
    <source>
        <dbReference type="Pfam" id="PF07561"/>
    </source>
</evidence>
<evidence type="ECO:0000313" key="2">
    <source>
        <dbReference type="EMBL" id="MST73582.1"/>
    </source>
</evidence>
<dbReference type="InterPro" id="IPR011437">
    <property type="entry name" value="DUF1540"/>
</dbReference>
<sequence length="104" mass="11084">MTVLDCTVSNCAYNRDRSCRKDNIQVEGSEAHVTSDTCCGSFELKGCGCSNADCGCPSKETDVFCKAEECVFNHSMKCGADHISISGGKADTSAETECASFDCR</sequence>
<feature type="domain" description="DUF1540" evidence="1">
    <location>
        <begin position="64"/>
        <end position="101"/>
    </location>
</feature>
<evidence type="ECO:0000313" key="3">
    <source>
        <dbReference type="Proteomes" id="UP000474024"/>
    </source>
</evidence>
<feature type="domain" description="DUF1540" evidence="1">
    <location>
        <begin position="5"/>
        <end position="42"/>
    </location>
</feature>
<dbReference type="EMBL" id="VUNI01000001">
    <property type="protein sequence ID" value="MST73582.1"/>
    <property type="molecule type" value="Genomic_DNA"/>
</dbReference>
<gene>
    <name evidence="2" type="ORF">FYJ75_00850</name>
</gene>
<reference evidence="2 3" key="1">
    <citation type="submission" date="2019-08" db="EMBL/GenBank/DDBJ databases">
        <title>In-depth cultivation of the pig gut microbiome towards novel bacterial diversity and tailored functional studies.</title>
        <authorList>
            <person name="Wylensek D."/>
            <person name="Hitch T.C.A."/>
            <person name="Clavel T."/>
        </authorList>
    </citation>
    <scope>NUCLEOTIDE SEQUENCE [LARGE SCALE GENOMIC DNA]</scope>
    <source>
        <strain evidence="2 3">MUC/MUC-530-WT-4D</strain>
    </source>
</reference>
<protein>
    <submittedName>
        <fullName evidence="2">DUF1540 domain-containing protein</fullName>
    </submittedName>
</protein>
<proteinExistence type="predicted"/>
<organism evidence="2 3">
    <name type="scientific">Roseburia porci</name>
    <dbReference type="NCBI Taxonomy" id="2605790"/>
    <lineage>
        <taxon>Bacteria</taxon>
        <taxon>Bacillati</taxon>
        <taxon>Bacillota</taxon>
        <taxon>Clostridia</taxon>
        <taxon>Lachnospirales</taxon>
        <taxon>Lachnospiraceae</taxon>
        <taxon>Roseburia</taxon>
    </lineage>
</organism>
<keyword evidence="3" id="KW-1185">Reference proteome</keyword>
<dbReference type="AlphaFoldDB" id="A0A6L5YNA9"/>
<name>A0A6L5YNA9_9FIRM</name>
<dbReference type="Pfam" id="PF07561">
    <property type="entry name" value="DUF1540"/>
    <property type="match status" value="2"/>
</dbReference>